<proteinExistence type="predicted"/>
<dbReference type="Proteomes" id="UP000638648">
    <property type="component" value="Unassembled WGS sequence"/>
</dbReference>
<reference evidence="2" key="1">
    <citation type="submission" date="2020-10" db="EMBL/GenBank/DDBJ databases">
        <title>Sequencing the genomes of 1000 actinobacteria strains.</title>
        <authorList>
            <person name="Klenk H.-P."/>
        </authorList>
    </citation>
    <scope>NUCLEOTIDE SEQUENCE</scope>
    <source>
        <strain evidence="2">DSM 45354</strain>
    </source>
</reference>
<evidence type="ECO:0000313" key="2">
    <source>
        <dbReference type="EMBL" id="MBE1608248.1"/>
    </source>
</evidence>
<evidence type="ECO:0000313" key="3">
    <source>
        <dbReference type="Proteomes" id="UP000638648"/>
    </source>
</evidence>
<dbReference type="InterPro" id="IPR011050">
    <property type="entry name" value="Pectin_lyase_fold/virulence"/>
</dbReference>
<accession>A0A927N0V4</accession>
<dbReference type="Pfam" id="PF00754">
    <property type="entry name" value="F5_F8_type_C"/>
    <property type="match status" value="1"/>
</dbReference>
<sequence length="1048" mass="111094">MTEALDSGQLADMFKNTEPVRYGDSGTWKTHTFTLDDAVMTNRSNGSDFRVTTGGSNVEIKVAAVRVTVVAAHLDAKEGLNALIEEAARAHRSAHEGDRDGQFPPGSKADLQAAIDRAQAVADDPGATETQIKAQAHALFDVLTAFRASVVDTNLARGATATASSAATGAGPELAVDSDQTTAWTSGSGGNGEWLQVDLGQAQPVNEVRVLWGAAYSSDYTVQLSTDGTKFTEVGRTGSPSGNRTMTTPFATTSARFVRVTLEGYAGQSTTFEVDELQVRDRPEVRPNSTLVRTVHPTEDGVVADFDVTAYGADRTGAKDSTRAIQQALYDCYDAGGGTVWMPAGTYRVTDTLEVFAFCTLRGDRRDPDIGKGSYGTVVVADLASGDDGPTLFRIGGSAGVMGVTTYYPRQSASDPVPYNYTFEIPGGAWIGNENYMMSTISDVTMLNSYRGIGVSTMANDRGEAPSGGQVHESTTVRNVKGTALLEGARAYNGADVGTWENITFSNDYWAQAPAAYQAPARATLDAWTRANGTGFALGDLEWEQLYRLKASDYKIGIHIVPGQRISFAGSFLQTEIRRTDIALRVESFDSRWGLVLAGGSFEGSQRAVDNGSQGFVKVTGTTLTGGTAGIVHVLQGRPPSYIQLPLPAPQRAMLYDVSKAPYNAPRGVGYLPAQDATARIQQALDRAGSDGGGIVYLPAGWYRVESHLRVPANVELRGASAVPNRDQNGRSGGTVLLAYEGRGTAQADTATALVTLDGRRSGVRGLRVFYPENNPAAPEGLVPYPFAIRGNGEATYVVNVGMPNAWNGVDLATNRNDNFVVRKLTGAFFRHAVTVGESERGRIEGLLSNGNAVMRVGYGVPNWANEGNVFPQVIDKYMRKQSQLVTVDGASRLTVFDAFAYGFHDGLVVESGEVTAFNLGTDNLGEDGHTVAVTDGSVTATNVLRYNGATLLGPARLLNIMAINMVQRSVSVTASLAGAGSVSLAGNETERGRYELGSEVTASARPASGHAFVNWTVNGQVVSTASTYSFTVTADQVLTANFTTGGS</sequence>
<dbReference type="Pfam" id="PF12708">
    <property type="entry name" value="Pect-lyase_RHGA_epim"/>
    <property type="match status" value="2"/>
</dbReference>
<dbReference type="Gene3D" id="1.20.1270.90">
    <property type="entry name" value="AF1782-like"/>
    <property type="match status" value="1"/>
</dbReference>
<dbReference type="RefSeq" id="WP_238361613.1">
    <property type="nucleotide sequence ID" value="NZ_JADBEM010000001.1"/>
</dbReference>
<dbReference type="SUPFAM" id="SSF51126">
    <property type="entry name" value="Pectin lyase-like"/>
    <property type="match status" value="2"/>
</dbReference>
<dbReference type="PANTHER" id="PTHR45713">
    <property type="entry name" value="FTP DOMAIN-CONTAINING PROTEIN"/>
    <property type="match status" value="1"/>
</dbReference>
<dbReference type="Gene3D" id="2.60.120.260">
    <property type="entry name" value="Galactose-binding domain-like"/>
    <property type="match status" value="1"/>
</dbReference>
<dbReference type="PROSITE" id="PS50022">
    <property type="entry name" value="FA58C_3"/>
    <property type="match status" value="1"/>
</dbReference>
<name>A0A927N0V4_9ACTN</name>
<dbReference type="InterPro" id="IPR000421">
    <property type="entry name" value="FA58C"/>
</dbReference>
<dbReference type="EMBL" id="JADBEM010000001">
    <property type="protein sequence ID" value="MBE1608248.1"/>
    <property type="molecule type" value="Genomic_DNA"/>
</dbReference>
<dbReference type="InterPro" id="IPR008979">
    <property type="entry name" value="Galactose-bd-like_sf"/>
</dbReference>
<protein>
    <recommendedName>
        <fullName evidence="1">F5/8 type C domain-containing protein</fullName>
    </recommendedName>
</protein>
<dbReference type="PANTHER" id="PTHR45713:SF6">
    <property type="entry name" value="F5_8 TYPE C DOMAIN-CONTAINING PROTEIN"/>
    <property type="match status" value="1"/>
</dbReference>
<gene>
    <name evidence="2" type="ORF">HEB94_005096</name>
</gene>
<dbReference type="SUPFAM" id="SSF49785">
    <property type="entry name" value="Galactose-binding domain-like"/>
    <property type="match status" value="1"/>
</dbReference>
<dbReference type="InterPro" id="IPR024535">
    <property type="entry name" value="RHGA/B-epi-like_pectate_lyase"/>
</dbReference>
<evidence type="ECO:0000259" key="1">
    <source>
        <dbReference type="PROSITE" id="PS50022"/>
    </source>
</evidence>
<dbReference type="AlphaFoldDB" id="A0A927N0V4"/>
<dbReference type="InterPro" id="IPR051941">
    <property type="entry name" value="BG_Antigen-Binding_Lectin"/>
</dbReference>
<dbReference type="Gene3D" id="2.160.20.10">
    <property type="entry name" value="Single-stranded right-handed beta-helix, Pectin lyase-like"/>
    <property type="match status" value="2"/>
</dbReference>
<dbReference type="InterPro" id="IPR012334">
    <property type="entry name" value="Pectin_lyas_fold"/>
</dbReference>
<comment type="caution">
    <text evidence="2">The sequence shown here is derived from an EMBL/GenBank/DDBJ whole genome shotgun (WGS) entry which is preliminary data.</text>
</comment>
<dbReference type="InterPro" id="IPR044060">
    <property type="entry name" value="Bacterial_rp_domain"/>
</dbReference>
<organism evidence="2 3">
    <name type="scientific">Actinopolymorpha pittospori</name>
    <dbReference type="NCBI Taxonomy" id="648752"/>
    <lineage>
        <taxon>Bacteria</taxon>
        <taxon>Bacillati</taxon>
        <taxon>Actinomycetota</taxon>
        <taxon>Actinomycetes</taxon>
        <taxon>Propionibacteriales</taxon>
        <taxon>Actinopolymorphaceae</taxon>
        <taxon>Actinopolymorpha</taxon>
    </lineage>
</organism>
<keyword evidence="3" id="KW-1185">Reference proteome</keyword>
<dbReference type="Pfam" id="PF18998">
    <property type="entry name" value="Flg_new_2"/>
    <property type="match status" value="1"/>
</dbReference>
<feature type="domain" description="F5/8 type C" evidence="1">
    <location>
        <begin position="143"/>
        <end position="279"/>
    </location>
</feature>